<evidence type="ECO:0000256" key="1">
    <source>
        <dbReference type="SAM" id="MobiDB-lite"/>
    </source>
</evidence>
<accession>A0A258FUW7</accession>
<comment type="caution">
    <text evidence="3">The sequence shown here is derived from an EMBL/GenBank/DDBJ whole genome shotgun (WGS) entry which is preliminary data.</text>
</comment>
<dbReference type="AlphaFoldDB" id="A0A258FUW7"/>
<dbReference type="Proteomes" id="UP000215595">
    <property type="component" value="Unassembled WGS sequence"/>
</dbReference>
<name>A0A258FUW7_9CAUL</name>
<proteinExistence type="predicted"/>
<evidence type="ECO:0000259" key="2">
    <source>
        <dbReference type="Pfam" id="PF21722"/>
    </source>
</evidence>
<feature type="domain" description="Glycine-rich" evidence="2">
    <location>
        <begin position="246"/>
        <end position="486"/>
    </location>
</feature>
<dbReference type="EMBL" id="NCEB01000002">
    <property type="protein sequence ID" value="OYX35967.1"/>
    <property type="molecule type" value="Genomic_DNA"/>
</dbReference>
<organism evidence="3 4">
    <name type="scientific">Brevundimonas subvibrioides</name>
    <dbReference type="NCBI Taxonomy" id="74313"/>
    <lineage>
        <taxon>Bacteria</taxon>
        <taxon>Pseudomonadati</taxon>
        <taxon>Pseudomonadota</taxon>
        <taxon>Alphaproteobacteria</taxon>
        <taxon>Caulobacterales</taxon>
        <taxon>Caulobacteraceae</taxon>
        <taxon>Brevundimonas</taxon>
    </lineage>
</organism>
<evidence type="ECO:0000313" key="4">
    <source>
        <dbReference type="Proteomes" id="UP000215595"/>
    </source>
</evidence>
<gene>
    <name evidence="3" type="ORF">B7Z01_01260</name>
</gene>
<reference evidence="3 4" key="1">
    <citation type="submission" date="2017-03" db="EMBL/GenBank/DDBJ databases">
        <title>Lifting the veil on microbial sulfur biogeochemistry in mining wastewaters.</title>
        <authorList>
            <person name="Kantor R.S."/>
            <person name="Colenbrander Nelson T."/>
            <person name="Marshall S."/>
            <person name="Bennett D."/>
            <person name="Apte S."/>
            <person name="Camacho D."/>
            <person name="Thomas B.C."/>
            <person name="Warren L.A."/>
            <person name="Banfield J.F."/>
        </authorList>
    </citation>
    <scope>NUCLEOTIDE SEQUENCE [LARGE SCALE GENOMIC DNA]</scope>
    <source>
        <strain evidence="3">32-69-9</strain>
    </source>
</reference>
<dbReference type="InterPro" id="IPR049304">
    <property type="entry name" value="Gly_rich_dom"/>
</dbReference>
<sequence length="490" mass="46214">MPSSHSARLTLPYVAAGQLQKHVTVNEALARLDALTQTAVLSRTTTVQPDDPDDPNAVQQGDLYILPPGATGSAWGGWSAGDLVRAESGGWVRVPVPVGTVAMVRDREELVVREPGGWNPILRRGQHQNLTRLGLNTEADATNPFAAKINKALWTARPEADGGDGDLRITLNKDTPTDVLSLLFQSGYGGRAEFGLIGDDDLVLKVSNDGATWREAFRIDGDDGRVAFPRGAGRVEVVLLTAGGGWTPPDWARTLAVTAVGGGGGGGEGGAGASGLRPGGGGGGGGGLSTALWRTVDLPGALTVGLGAGGAAGAAGGDTTIVSAGATLLTARGGAAGQHGTTGGAGGAGGAGLFGGNPGGMTSATAEGDPGTSGLAPAAPGGGGAGGSLDAAGTAWDGGDGGTGGLLACPAPGGAGGAASVGATGAAPPVPVSISGGGGGGGAASASGAGFAGGAGGTHGAGGGGGGAGVSSGGSGGAGTSGCVLILVQG</sequence>
<dbReference type="Pfam" id="PF10983">
    <property type="entry name" value="DUF2793"/>
    <property type="match status" value="1"/>
</dbReference>
<evidence type="ECO:0000313" key="3">
    <source>
        <dbReference type="EMBL" id="OYX35967.1"/>
    </source>
</evidence>
<dbReference type="InterPro" id="IPR021251">
    <property type="entry name" value="DUF2793"/>
</dbReference>
<dbReference type="Pfam" id="PF21722">
    <property type="entry name" value="Gly_rich_2"/>
    <property type="match status" value="1"/>
</dbReference>
<feature type="region of interest" description="Disordered" evidence="1">
    <location>
        <begin position="356"/>
        <end position="396"/>
    </location>
</feature>
<protein>
    <recommendedName>
        <fullName evidence="2">Glycine-rich domain-containing protein</fullName>
    </recommendedName>
</protein>